<dbReference type="OrthoDB" id="9808930at2"/>
<protein>
    <recommendedName>
        <fullName evidence="8">DUF4870 domain-containing protein</fullName>
    </recommendedName>
</protein>
<gene>
    <name evidence="6" type="ORF">SAMN00790413_00577</name>
</gene>
<dbReference type="RefSeq" id="WP_084048221.1">
    <property type="nucleotide sequence ID" value="NZ_FWWU01000009.1"/>
</dbReference>
<keyword evidence="7" id="KW-1185">Reference proteome</keyword>
<keyword evidence="3 5" id="KW-1133">Transmembrane helix</keyword>
<feature type="transmembrane region" description="Helical" evidence="5">
    <location>
        <begin position="115"/>
        <end position="148"/>
    </location>
</feature>
<evidence type="ECO:0000256" key="3">
    <source>
        <dbReference type="ARBA" id="ARBA00022989"/>
    </source>
</evidence>
<evidence type="ECO:0000313" key="7">
    <source>
        <dbReference type="Proteomes" id="UP000192582"/>
    </source>
</evidence>
<dbReference type="InterPro" id="IPR019109">
    <property type="entry name" value="MamF_MmsF"/>
</dbReference>
<accession>A0A1W1V966</accession>
<evidence type="ECO:0000256" key="2">
    <source>
        <dbReference type="ARBA" id="ARBA00022692"/>
    </source>
</evidence>
<dbReference type="Proteomes" id="UP000192582">
    <property type="component" value="Unassembled WGS sequence"/>
</dbReference>
<evidence type="ECO:0000256" key="4">
    <source>
        <dbReference type="ARBA" id="ARBA00023136"/>
    </source>
</evidence>
<dbReference type="Pfam" id="PF09685">
    <property type="entry name" value="MamF_MmsF"/>
    <property type="match status" value="1"/>
</dbReference>
<evidence type="ECO:0000256" key="5">
    <source>
        <dbReference type="SAM" id="Phobius"/>
    </source>
</evidence>
<dbReference type="EMBL" id="FWWU01000009">
    <property type="protein sequence ID" value="SMB89902.1"/>
    <property type="molecule type" value="Genomic_DNA"/>
</dbReference>
<evidence type="ECO:0000256" key="1">
    <source>
        <dbReference type="ARBA" id="ARBA00004141"/>
    </source>
</evidence>
<keyword evidence="4 5" id="KW-0472">Membrane</keyword>
<dbReference type="AlphaFoldDB" id="A0A1W1V966"/>
<sequence length="166" mass="17928">MTAPDPRSPPTHALERGTGFIPEPERTPALLIHLSPLAGFLLPGLGNVLGPLAAWLAYRDRSAVLDQQGKEALNFQLSVWLYSFLIGLVFFVLFSLGLLGGVFGAAAGHPDAGAFAIFGSLAAFFTVFVPVSLALWAFPLVLMLLAVVRVNQGQGYRYPLSFRFIR</sequence>
<proteinExistence type="predicted"/>
<comment type="subcellular location">
    <subcellularLocation>
        <location evidence="1">Membrane</location>
        <topology evidence="1">Multi-pass membrane protein</topology>
    </subcellularLocation>
</comment>
<evidence type="ECO:0000313" key="6">
    <source>
        <dbReference type="EMBL" id="SMB89902.1"/>
    </source>
</evidence>
<feature type="transmembrane region" description="Helical" evidence="5">
    <location>
        <begin position="37"/>
        <end position="58"/>
    </location>
</feature>
<evidence type="ECO:0008006" key="8">
    <source>
        <dbReference type="Google" id="ProtNLM"/>
    </source>
</evidence>
<dbReference type="STRING" id="695939.SAMN00790413_00577"/>
<name>A0A1W1V966_9DEIO</name>
<organism evidence="6 7">
    <name type="scientific">Deinococcus hopiensis KR-140</name>
    <dbReference type="NCBI Taxonomy" id="695939"/>
    <lineage>
        <taxon>Bacteria</taxon>
        <taxon>Thermotogati</taxon>
        <taxon>Deinococcota</taxon>
        <taxon>Deinococci</taxon>
        <taxon>Deinococcales</taxon>
        <taxon>Deinococcaceae</taxon>
        <taxon>Deinococcus</taxon>
    </lineage>
</organism>
<reference evidence="6 7" key="1">
    <citation type="submission" date="2017-04" db="EMBL/GenBank/DDBJ databases">
        <authorList>
            <person name="Afonso C.L."/>
            <person name="Miller P.J."/>
            <person name="Scott M.A."/>
            <person name="Spackman E."/>
            <person name="Goraichik I."/>
            <person name="Dimitrov K.M."/>
            <person name="Suarez D.L."/>
            <person name="Swayne D.E."/>
        </authorList>
    </citation>
    <scope>NUCLEOTIDE SEQUENCE [LARGE SCALE GENOMIC DNA]</scope>
    <source>
        <strain evidence="6 7">KR-140</strain>
    </source>
</reference>
<keyword evidence="2 5" id="KW-0812">Transmembrane</keyword>
<feature type="transmembrane region" description="Helical" evidence="5">
    <location>
        <begin position="79"/>
        <end position="103"/>
    </location>
</feature>